<protein>
    <recommendedName>
        <fullName evidence="6">CDP-4-dehydro-6-deoxy-D-glucose 3-dehydratase</fullName>
    </recommendedName>
</protein>
<dbReference type="Proteomes" id="UP000033673">
    <property type="component" value="Unassembled WGS sequence"/>
</dbReference>
<feature type="signal peptide" evidence="1">
    <location>
        <begin position="1"/>
        <end position="23"/>
    </location>
</feature>
<evidence type="ECO:0000259" key="3">
    <source>
        <dbReference type="Pfam" id="PF06863"/>
    </source>
</evidence>
<name>A0A0F4NPI4_9VIBR</name>
<dbReference type="STRING" id="579748.TW81_06615"/>
<accession>A0A0F4NPI4</accession>
<dbReference type="PANTHER" id="PTHR36509:SF3">
    <property type="entry name" value="SIGNAL PEPTIDE PROTEIN"/>
    <property type="match status" value="1"/>
</dbReference>
<evidence type="ECO:0000259" key="2">
    <source>
        <dbReference type="Pfam" id="PF06742"/>
    </source>
</evidence>
<gene>
    <name evidence="4" type="ORF">TW81_06615</name>
</gene>
<comment type="caution">
    <text evidence="4">The sequence shown here is derived from an EMBL/GenBank/DDBJ whole genome shotgun (WGS) entry which is preliminary data.</text>
</comment>
<keyword evidence="1" id="KW-0732">Signal</keyword>
<dbReference type="Pfam" id="PF06742">
    <property type="entry name" value="DUF1214"/>
    <property type="match status" value="1"/>
</dbReference>
<proteinExistence type="predicted"/>
<feature type="domain" description="DUF1254" evidence="3">
    <location>
        <begin position="108"/>
        <end position="217"/>
    </location>
</feature>
<keyword evidence="5" id="KW-1185">Reference proteome</keyword>
<evidence type="ECO:0000256" key="1">
    <source>
        <dbReference type="SAM" id="SignalP"/>
    </source>
</evidence>
<dbReference type="SUPFAM" id="SSF160935">
    <property type="entry name" value="VPA0735-like"/>
    <property type="match status" value="1"/>
</dbReference>
<dbReference type="InterPro" id="IPR037049">
    <property type="entry name" value="DUF1214_C_sf"/>
</dbReference>
<sequence length="496" mass="55828">MNIRKLPLAICIGGLFASSLLLAKEITLDKASLTGDEHITTPYGDVTINDNFITQGQNTLLDALDFQRASQAYIWSTPAVSFKQWQVAQAKTFNASHLGDFVVYKSLKEKRGIVTANLTTPYVINFLTLKDGAVKVNVPAGAIAGMFLDLWQKPVADIGQTGPDKGQGGSYIIVGPEENINDYKGKADYIFQSQTNNIFIGLRLIDSSAEFEKKIEKEMQVYRVGKPAKSVRFIKNVDKEWSGTAPRGLEYWQLMSQIYQEEPTREQDKGMAAMLEPLGIAKGVKFNPTERQAKILKQGAAMGELMLRNLQTNPRFAEVYWPSTQWYKSFDFDVPQITDKKIQLDERAVWFYEAVTSSEGMVTPTPGLGQVYMTTKRDSNGELLRADKTYKLHVPKDVPVKQFWSVTLYSENTRRPYDNGGTELKDGTLGSRSPQLQYNDDGSVDLYIGAKAPKGKESNYLKTIGDDGWFIYFRLYAPTEPFFDKSFKLPDFEKID</sequence>
<dbReference type="Pfam" id="PF06863">
    <property type="entry name" value="DUF1254"/>
    <property type="match status" value="1"/>
</dbReference>
<dbReference type="InterPro" id="IPR010621">
    <property type="entry name" value="DUF1214"/>
</dbReference>
<dbReference type="Gene3D" id="2.60.120.600">
    <property type="entry name" value="Domain of unknown function DUF1214, C-terminal domain"/>
    <property type="match status" value="1"/>
</dbReference>
<dbReference type="InterPro" id="IPR037050">
    <property type="entry name" value="DUF1254_sf"/>
</dbReference>
<dbReference type="InterPro" id="IPR010679">
    <property type="entry name" value="DUF1254"/>
</dbReference>
<dbReference type="Gene3D" id="1.10.3360.10">
    <property type="entry name" value="VPA0735-like domain"/>
    <property type="match status" value="1"/>
</dbReference>
<dbReference type="AlphaFoldDB" id="A0A0F4NPI4"/>
<dbReference type="Gene3D" id="2.60.40.1610">
    <property type="entry name" value="Domain of unknown function DUF1254"/>
    <property type="match status" value="1"/>
</dbReference>
<organism evidence="4 5">
    <name type="scientific">Vibrio galatheae</name>
    <dbReference type="NCBI Taxonomy" id="579748"/>
    <lineage>
        <taxon>Bacteria</taxon>
        <taxon>Pseudomonadati</taxon>
        <taxon>Pseudomonadota</taxon>
        <taxon>Gammaproteobacteria</taxon>
        <taxon>Vibrionales</taxon>
        <taxon>Vibrionaceae</taxon>
        <taxon>Vibrio</taxon>
    </lineage>
</organism>
<dbReference type="PATRIC" id="fig|579748.3.peg.1357"/>
<dbReference type="EMBL" id="JXXV01000012">
    <property type="protein sequence ID" value="KJY83991.1"/>
    <property type="molecule type" value="Genomic_DNA"/>
</dbReference>
<evidence type="ECO:0008006" key="6">
    <source>
        <dbReference type="Google" id="ProtNLM"/>
    </source>
</evidence>
<evidence type="ECO:0000313" key="4">
    <source>
        <dbReference type="EMBL" id="KJY83991.1"/>
    </source>
</evidence>
<dbReference type="PANTHER" id="PTHR36509">
    <property type="entry name" value="BLL3101 PROTEIN"/>
    <property type="match status" value="1"/>
</dbReference>
<dbReference type="RefSeq" id="WP_052706164.1">
    <property type="nucleotide sequence ID" value="NZ_JXXV01000012.1"/>
</dbReference>
<dbReference type="OrthoDB" id="272779at2"/>
<evidence type="ECO:0000313" key="5">
    <source>
        <dbReference type="Proteomes" id="UP000033673"/>
    </source>
</evidence>
<reference evidence="4 5" key="1">
    <citation type="journal article" date="2015" name="BMC Genomics">
        <title>Genome mining reveals unlocked bioactive potential of marine Gram-negative bacteria.</title>
        <authorList>
            <person name="Machado H."/>
            <person name="Sonnenschein E.C."/>
            <person name="Melchiorsen J."/>
            <person name="Gram L."/>
        </authorList>
    </citation>
    <scope>NUCLEOTIDE SEQUENCE [LARGE SCALE GENOMIC DNA]</scope>
    <source>
        <strain evidence="4 5">S2757</strain>
    </source>
</reference>
<feature type="domain" description="DUF1214" evidence="2">
    <location>
        <begin position="370"/>
        <end position="479"/>
    </location>
</feature>
<feature type="chain" id="PRO_5002473065" description="CDP-4-dehydro-6-deoxy-D-glucose 3-dehydratase" evidence="1">
    <location>
        <begin position="24"/>
        <end position="496"/>
    </location>
</feature>